<comment type="subcellular location">
    <subcellularLocation>
        <location evidence="1">Cell membrane</location>
        <topology evidence="1">Multi-pass membrane protein</topology>
    </subcellularLocation>
</comment>
<dbReference type="InterPro" id="IPR001279">
    <property type="entry name" value="Metallo-B-lactamas"/>
</dbReference>
<feature type="transmembrane region" description="Helical" evidence="6">
    <location>
        <begin position="323"/>
        <end position="342"/>
    </location>
</feature>
<dbReference type="Proteomes" id="UP001595758">
    <property type="component" value="Unassembled WGS sequence"/>
</dbReference>
<feature type="transmembrane region" description="Helical" evidence="6">
    <location>
        <begin position="258"/>
        <end position="281"/>
    </location>
</feature>
<evidence type="ECO:0000256" key="2">
    <source>
        <dbReference type="ARBA" id="ARBA00022475"/>
    </source>
</evidence>
<evidence type="ECO:0000256" key="4">
    <source>
        <dbReference type="ARBA" id="ARBA00022989"/>
    </source>
</evidence>
<reference evidence="9" key="1">
    <citation type="journal article" date="2019" name="Int. J. Syst. Evol. Microbiol.">
        <title>The Global Catalogue of Microorganisms (GCM) 10K type strain sequencing project: providing services to taxonomists for standard genome sequencing and annotation.</title>
        <authorList>
            <consortium name="The Broad Institute Genomics Platform"/>
            <consortium name="The Broad Institute Genome Sequencing Center for Infectious Disease"/>
            <person name="Wu L."/>
            <person name="Ma J."/>
        </authorList>
    </citation>
    <scope>NUCLEOTIDE SEQUENCE [LARGE SCALE GENOMIC DNA]</scope>
    <source>
        <strain evidence="9">CCUG 59858</strain>
    </source>
</reference>
<keyword evidence="4 6" id="KW-1133">Transmembrane helix</keyword>
<evidence type="ECO:0000313" key="9">
    <source>
        <dbReference type="Proteomes" id="UP001595758"/>
    </source>
</evidence>
<dbReference type="NCBIfam" id="TIGR00361">
    <property type="entry name" value="ComEC_Rec2"/>
    <property type="match status" value="1"/>
</dbReference>
<evidence type="ECO:0000256" key="5">
    <source>
        <dbReference type="ARBA" id="ARBA00023136"/>
    </source>
</evidence>
<dbReference type="EMBL" id="JBHSAB010000023">
    <property type="protein sequence ID" value="MFC3909345.1"/>
    <property type="molecule type" value="Genomic_DNA"/>
</dbReference>
<comment type="caution">
    <text evidence="8">The sequence shown here is derived from an EMBL/GenBank/DDBJ whole genome shotgun (WGS) entry which is preliminary data.</text>
</comment>
<dbReference type="Pfam" id="PF03772">
    <property type="entry name" value="Competence"/>
    <property type="match status" value="1"/>
</dbReference>
<evidence type="ECO:0000259" key="7">
    <source>
        <dbReference type="SMART" id="SM00849"/>
    </source>
</evidence>
<feature type="transmembrane region" description="Helical" evidence="6">
    <location>
        <begin position="6"/>
        <end position="29"/>
    </location>
</feature>
<evidence type="ECO:0000256" key="3">
    <source>
        <dbReference type="ARBA" id="ARBA00022692"/>
    </source>
</evidence>
<evidence type="ECO:0000256" key="6">
    <source>
        <dbReference type="SAM" id="Phobius"/>
    </source>
</evidence>
<dbReference type="CDD" id="cd07731">
    <property type="entry name" value="ComA-like_MBL-fold"/>
    <property type="match status" value="1"/>
</dbReference>
<evidence type="ECO:0000313" key="8">
    <source>
        <dbReference type="EMBL" id="MFC3909345.1"/>
    </source>
</evidence>
<dbReference type="Gene3D" id="3.60.15.10">
    <property type="entry name" value="Ribonuclease Z/Hydroxyacylglutathione hydrolase-like"/>
    <property type="match status" value="1"/>
</dbReference>
<name>A0ABV8CGI3_9GAMM</name>
<feature type="transmembrane region" description="Helical" evidence="6">
    <location>
        <begin position="381"/>
        <end position="404"/>
    </location>
</feature>
<dbReference type="InterPro" id="IPR052159">
    <property type="entry name" value="Competence_DNA_uptake"/>
</dbReference>
<dbReference type="RefSeq" id="WP_382343473.1">
    <property type="nucleotide sequence ID" value="NZ_JBHSAB010000023.1"/>
</dbReference>
<keyword evidence="3 6" id="KW-0812">Transmembrane</keyword>
<evidence type="ECO:0000256" key="1">
    <source>
        <dbReference type="ARBA" id="ARBA00004651"/>
    </source>
</evidence>
<dbReference type="InterPro" id="IPR036866">
    <property type="entry name" value="RibonucZ/Hydroxyglut_hydro"/>
</dbReference>
<feature type="transmembrane region" description="Helical" evidence="6">
    <location>
        <begin position="411"/>
        <end position="432"/>
    </location>
</feature>
<dbReference type="SMART" id="SM00849">
    <property type="entry name" value="Lactamase_B"/>
    <property type="match status" value="1"/>
</dbReference>
<gene>
    <name evidence="8" type="ORF">ACFORL_09710</name>
</gene>
<dbReference type="Pfam" id="PF13567">
    <property type="entry name" value="DUF4131"/>
    <property type="match status" value="1"/>
</dbReference>
<keyword evidence="9" id="KW-1185">Reference proteome</keyword>
<organism evidence="8 9">
    <name type="scientific">Legionella dresdenensis</name>
    <dbReference type="NCBI Taxonomy" id="450200"/>
    <lineage>
        <taxon>Bacteria</taxon>
        <taxon>Pseudomonadati</taxon>
        <taxon>Pseudomonadota</taxon>
        <taxon>Gammaproteobacteria</taxon>
        <taxon>Legionellales</taxon>
        <taxon>Legionellaceae</taxon>
        <taxon>Legionella</taxon>
    </lineage>
</organism>
<dbReference type="InterPro" id="IPR004797">
    <property type="entry name" value="Competence_ComEC/Rec2"/>
</dbReference>
<dbReference type="NCBIfam" id="TIGR00360">
    <property type="entry name" value="ComEC_N-term"/>
    <property type="match status" value="1"/>
</dbReference>
<keyword evidence="5 6" id="KW-0472">Membrane</keyword>
<sequence>MEILCYLAGTIFFYTKSVYSLIFVCLCLFFKANWKIIIWFALAWAMAFIHQIIIADQGMPESKVIQKAEIEGSVTSIPIDKTTKTQFEFALDNFNGKPAQAAILLSCYQKCPVFRIGQRWRFMVKLKQPENLGNPGHFDYQGLLASRHIQWTGYLKNGKYWQLPASDSTFNLLAIRNKLAGSLTGGFSSKEALGITQALTLGITTNLGQKQWDLFRRTGTTHLMVISGSHIVLVAGLLYWLVYWLWSRSSRLCLYKPSAQAAALIAVLAAIAYALIAGFAVPTQRSLIACLIVSVRHFVSRRYTGWQAWRYGLLIILLTEPHAVLSAGFYLSFLAVAILFAISQRLDCGTVKKAIGIQAACLFGLMPFTLYWFSYGALNGFFANLVAIPLVGYIIVPFALFGLLVNQIVTLPVVLLPVDYAIKWLMIFLQWIDQYEKLNFNYPVTTVFLLFALMTAMAVLCFLPLRAFILPALITLGAAAMPAKLSIRPGEARVDVLDVGQGLAIAVSTAHHTLIYDTGVKFYQGSDMAQLVILPYLENIGINKVDKIVISHPDLDHRGGLSSLQQKFPKAELVVDNVAFYRQGSNCHQYPAWQWDGIHFQFLPIKQAFRDKNNSSCVLTISNQSGSILFTGDIEKYAENYLSATYGQKLAAEVLVVAHHGSKTSSTPAFIHNVAPRYAIISAGFDNRYHFPHAQTITTLQEQGSAIYNTMDCGMVTVRLTRASIEKPKCYKQLRAIKPKLPNYLIKKVY</sequence>
<dbReference type="InterPro" id="IPR035681">
    <property type="entry name" value="ComA-like_MBL"/>
</dbReference>
<feature type="transmembrane region" description="Helical" evidence="6">
    <location>
        <begin position="444"/>
        <end position="465"/>
    </location>
</feature>
<protein>
    <submittedName>
        <fullName evidence="8">DNA internalization-related competence protein ComEC/Rec2</fullName>
    </submittedName>
</protein>
<accession>A0ABV8CGI3</accession>
<dbReference type="PANTHER" id="PTHR30619">
    <property type="entry name" value="DNA INTERNALIZATION/COMPETENCE PROTEIN COMEC/REC2"/>
    <property type="match status" value="1"/>
</dbReference>
<feature type="transmembrane region" description="Helical" evidence="6">
    <location>
        <begin position="354"/>
        <end position="375"/>
    </location>
</feature>
<feature type="transmembrane region" description="Helical" evidence="6">
    <location>
        <begin position="36"/>
        <end position="54"/>
    </location>
</feature>
<dbReference type="PANTHER" id="PTHR30619:SF1">
    <property type="entry name" value="RECOMBINATION PROTEIN 2"/>
    <property type="match status" value="1"/>
</dbReference>
<feature type="domain" description="Metallo-beta-lactamase" evidence="7">
    <location>
        <begin position="501"/>
        <end position="685"/>
    </location>
</feature>
<dbReference type="InterPro" id="IPR004477">
    <property type="entry name" value="ComEC_N"/>
</dbReference>
<feature type="transmembrane region" description="Helical" evidence="6">
    <location>
        <begin position="223"/>
        <end position="246"/>
    </location>
</feature>
<dbReference type="InterPro" id="IPR025405">
    <property type="entry name" value="DUF4131"/>
</dbReference>
<keyword evidence="2" id="KW-1003">Cell membrane</keyword>
<dbReference type="SUPFAM" id="SSF56281">
    <property type="entry name" value="Metallo-hydrolase/oxidoreductase"/>
    <property type="match status" value="1"/>
</dbReference>
<proteinExistence type="predicted"/>
<dbReference type="Pfam" id="PF00753">
    <property type="entry name" value="Lactamase_B"/>
    <property type="match status" value="1"/>
</dbReference>